<evidence type="ECO:0000256" key="3">
    <source>
        <dbReference type="ARBA" id="ARBA00022737"/>
    </source>
</evidence>
<sequence>MQYKIWLNKRFLGKKRPALNGLDIMEREEPFPFYEDPPIMLDYFPYPIIEKIGGYLSERDLLVISASSEGFRRRYYPRIIDGFLHIKLSRNHKDFVDHVTEWHGFSACRYHQARCPICYEELFRSGRLSSILRRFDEDRAMFNFNVLQSIANMREDGGLFYKTLEEIQLKHLEYRDYSSRQNLFQCEDCDRLDETNWRISIRPANYADTEGLTEGHVFHRRNAVGPVLKNGDWPEIVLDFLNSKDTGTIRAIKKMINFVSLTMVIDGHVVINQSNPLPIIATLSFSKVCISANRVDIMSILPHIRTQKGASITLDLSFPLNYSFFSMLTFLNIDTLTMKKGVPLSALRVISDCRIRKMHIIAEGNDHNDSTARSLAQFCQILVNDHEFQRIGYGCSKEIRHEQKTIQVSLRPRECFIENHDIDSDGLVVIEAMIPEEKLQFILSLTTTFQVQNAVYYGGRNISGERIDHMDVSANSSKNLSNLRKVYFHTYKNVNRTRRHTVAECCPGWASIPGKEGCQRDIDECSVANGGCSHRCVNSPGGHRCECSPGMQTDSAGRKCVANDPCMENKGGCQHHCVSENGRVHCQCFTGYRLSYDRKSCTDIDECAIHKGGGCEHECVNTYGSYSHRMLGYEYILGFRCRCRPGFTLSGDGRSCEEHLSGCQVANGGCQHDCYDQPDGGHVCKCRDGYDLQEDGATCKGEKICFLIYEENKY</sequence>
<name>A0A1I7XTS4_HETBA</name>
<dbReference type="PANTHER" id="PTHR24034:SF209">
    <property type="entry name" value="EGF-LIKE DOMAIN-CONTAINING PROTEIN"/>
    <property type="match status" value="1"/>
</dbReference>
<dbReference type="Pfam" id="PF12662">
    <property type="entry name" value="cEGF"/>
    <property type="match status" value="1"/>
</dbReference>
<evidence type="ECO:0000256" key="5">
    <source>
        <dbReference type="PROSITE-ProRule" id="PRU00076"/>
    </source>
</evidence>
<evidence type="ECO:0000256" key="2">
    <source>
        <dbReference type="ARBA" id="ARBA00022729"/>
    </source>
</evidence>
<feature type="domain" description="EGF-like" evidence="6">
    <location>
        <begin position="521"/>
        <end position="561"/>
    </location>
</feature>
<keyword evidence="2" id="KW-0732">Signal</keyword>
<dbReference type="InterPro" id="IPR000742">
    <property type="entry name" value="EGF"/>
</dbReference>
<dbReference type="Pfam" id="PF07645">
    <property type="entry name" value="EGF_CA"/>
    <property type="match status" value="1"/>
</dbReference>
<dbReference type="InterPro" id="IPR050751">
    <property type="entry name" value="ECM_structural_protein"/>
</dbReference>
<keyword evidence="7" id="KW-1185">Reference proteome</keyword>
<dbReference type="SUPFAM" id="SSF57196">
    <property type="entry name" value="EGF/Laminin"/>
    <property type="match status" value="1"/>
</dbReference>
<dbReference type="Proteomes" id="UP000095283">
    <property type="component" value="Unplaced"/>
</dbReference>
<evidence type="ECO:0000256" key="4">
    <source>
        <dbReference type="ARBA" id="ARBA00023157"/>
    </source>
</evidence>
<dbReference type="SUPFAM" id="SSF57184">
    <property type="entry name" value="Growth factor receptor domain"/>
    <property type="match status" value="1"/>
</dbReference>
<dbReference type="Gene3D" id="2.10.25.10">
    <property type="entry name" value="Laminin"/>
    <property type="match status" value="4"/>
</dbReference>
<dbReference type="CDD" id="cd00054">
    <property type="entry name" value="EGF_CA"/>
    <property type="match status" value="2"/>
</dbReference>
<dbReference type="InterPro" id="IPR026823">
    <property type="entry name" value="cEGF"/>
</dbReference>
<dbReference type="InterPro" id="IPR049883">
    <property type="entry name" value="NOTCH1_EGF-like"/>
</dbReference>
<proteinExistence type="predicted"/>
<dbReference type="InterPro" id="IPR001881">
    <property type="entry name" value="EGF-like_Ca-bd_dom"/>
</dbReference>
<evidence type="ECO:0000313" key="8">
    <source>
        <dbReference type="WBParaSite" id="Hba_20893"/>
    </source>
</evidence>
<dbReference type="PANTHER" id="PTHR24034">
    <property type="entry name" value="EGF-LIKE DOMAIN-CONTAINING PROTEIN"/>
    <property type="match status" value="1"/>
</dbReference>
<evidence type="ECO:0000256" key="1">
    <source>
        <dbReference type="ARBA" id="ARBA00022536"/>
    </source>
</evidence>
<keyword evidence="3" id="KW-0677">Repeat</keyword>
<keyword evidence="1 5" id="KW-0245">EGF-like domain</keyword>
<reference evidence="8" key="1">
    <citation type="submission" date="2016-11" db="UniProtKB">
        <authorList>
            <consortium name="WormBaseParasite"/>
        </authorList>
    </citation>
    <scope>IDENTIFICATION</scope>
</reference>
<dbReference type="PROSITE" id="PS50026">
    <property type="entry name" value="EGF_3"/>
    <property type="match status" value="1"/>
</dbReference>
<dbReference type="SMART" id="SM00179">
    <property type="entry name" value="EGF_CA"/>
    <property type="match status" value="3"/>
</dbReference>
<dbReference type="WBParaSite" id="Hba_20893">
    <property type="protein sequence ID" value="Hba_20893"/>
    <property type="gene ID" value="Hba_20893"/>
</dbReference>
<keyword evidence="4" id="KW-1015">Disulfide bond</keyword>
<dbReference type="Pfam" id="PF14670">
    <property type="entry name" value="FXa_inhibition"/>
    <property type="match status" value="3"/>
</dbReference>
<organism evidence="7 8">
    <name type="scientific">Heterorhabditis bacteriophora</name>
    <name type="common">Entomopathogenic nematode worm</name>
    <dbReference type="NCBI Taxonomy" id="37862"/>
    <lineage>
        <taxon>Eukaryota</taxon>
        <taxon>Metazoa</taxon>
        <taxon>Ecdysozoa</taxon>
        <taxon>Nematoda</taxon>
        <taxon>Chromadorea</taxon>
        <taxon>Rhabditida</taxon>
        <taxon>Rhabditina</taxon>
        <taxon>Rhabditomorpha</taxon>
        <taxon>Strongyloidea</taxon>
        <taxon>Heterorhabditidae</taxon>
        <taxon>Heterorhabditis</taxon>
    </lineage>
</organism>
<dbReference type="GO" id="GO:0005509">
    <property type="term" value="F:calcium ion binding"/>
    <property type="evidence" value="ECO:0007669"/>
    <property type="project" value="InterPro"/>
</dbReference>
<dbReference type="FunFam" id="2.10.25.10:FF:000037">
    <property type="entry name" value="Signal peptide, CUB domain and EGF-like domain-containing 2"/>
    <property type="match status" value="1"/>
</dbReference>
<evidence type="ECO:0000259" key="6">
    <source>
        <dbReference type="PROSITE" id="PS50026"/>
    </source>
</evidence>
<protein>
    <submittedName>
        <fullName evidence="8">EGF-like domain-containing protein</fullName>
    </submittedName>
</protein>
<dbReference type="PROSITE" id="PS01186">
    <property type="entry name" value="EGF_2"/>
    <property type="match status" value="2"/>
</dbReference>
<accession>A0A1I7XTS4</accession>
<dbReference type="InterPro" id="IPR009030">
    <property type="entry name" value="Growth_fac_rcpt_cys_sf"/>
</dbReference>
<evidence type="ECO:0000313" key="7">
    <source>
        <dbReference type="Proteomes" id="UP000095283"/>
    </source>
</evidence>
<dbReference type="AlphaFoldDB" id="A0A1I7XTS4"/>
<dbReference type="SMART" id="SM00181">
    <property type="entry name" value="EGF"/>
    <property type="match status" value="4"/>
</dbReference>
<comment type="caution">
    <text evidence="5">Lacks conserved residue(s) required for the propagation of feature annotation.</text>
</comment>